<evidence type="ECO:0000256" key="2">
    <source>
        <dbReference type="ARBA" id="ARBA00022630"/>
    </source>
</evidence>
<feature type="non-terminal residue" evidence="9">
    <location>
        <position position="1"/>
    </location>
</feature>
<dbReference type="AlphaFoldDB" id="A0A8S2IGW8"/>
<dbReference type="InterPro" id="IPR039799">
    <property type="entry name" value="ALR/ERV"/>
</dbReference>
<proteinExistence type="predicted"/>
<comment type="catalytic activity">
    <reaction evidence="6">
        <text>2 R'C(R)SH + O2 = R'C(R)S-S(R)CR' + H2O2</text>
        <dbReference type="Rhea" id="RHEA:17357"/>
        <dbReference type="ChEBI" id="CHEBI:15379"/>
        <dbReference type="ChEBI" id="CHEBI:16240"/>
        <dbReference type="ChEBI" id="CHEBI:16520"/>
        <dbReference type="ChEBI" id="CHEBI:17412"/>
        <dbReference type="EC" id="1.8.3.2"/>
    </reaction>
</comment>
<evidence type="ECO:0000256" key="4">
    <source>
        <dbReference type="ARBA" id="ARBA00023002"/>
    </source>
</evidence>
<feature type="transmembrane region" description="Helical" evidence="6">
    <location>
        <begin position="272"/>
        <end position="294"/>
    </location>
</feature>
<dbReference type="Pfam" id="PF04777">
    <property type="entry name" value="Evr1_Alr"/>
    <property type="match status" value="1"/>
</dbReference>
<dbReference type="PANTHER" id="PTHR12645:SF0">
    <property type="entry name" value="FAD-LINKED SULFHYDRYL OXIDASE ALR"/>
    <property type="match status" value="1"/>
</dbReference>
<gene>
    <name evidence="9" type="ORF">BYL167_LOCUS494</name>
</gene>
<keyword evidence="6" id="KW-1133">Transmembrane helix</keyword>
<keyword evidence="4 6" id="KW-0560">Oxidoreductase</keyword>
<dbReference type="InterPro" id="IPR036774">
    <property type="entry name" value="ERV/ALR_sulphydryl_oxid_sf"/>
</dbReference>
<dbReference type="Proteomes" id="UP000681967">
    <property type="component" value="Unassembled WGS sequence"/>
</dbReference>
<reference evidence="9" key="1">
    <citation type="submission" date="2021-02" db="EMBL/GenBank/DDBJ databases">
        <authorList>
            <person name="Nowell W R."/>
        </authorList>
    </citation>
    <scope>NUCLEOTIDE SEQUENCE</scope>
</reference>
<feature type="region of interest" description="Disordered" evidence="7">
    <location>
        <begin position="1"/>
        <end position="66"/>
    </location>
</feature>
<feature type="compositionally biased region" description="Acidic residues" evidence="7">
    <location>
        <begin position="1"/>
        <end position="21"/>
    </location>
</feature>
<dbReference type="GO" id="GO:0016971">
    <property type="term" value="F:flavin-dependent sulfhydryl oxidase activity"/>
    <property type="evidence" value="ECO:0007669"/>
    <property type="project" value="InterPro"/>
</dbReference>
<keyword evidence="2 6" id="KW-0285">Flavoprotein</keyword>
<keyword evidence="6" id="KW-0812">Transmembrane</keyword>
<evidence type="ECO:0000256" key="1">
    <source>
        <dbReference type="ARBA" id="ARBA00001974"/>
    </source>
</evidence>
<dbReference type="EC" id="1.8.3.2" evidence="6"/>
<protein>
    <recommendedName>
        <fullName evidence="6">Sulfhydryl oxidase</fullName>
        <ecNumber evidence="6">1.8.3.2</ecNumber>
    </recommendedName>
</protein>
<dbReference type="GO" id="GO:0050660">
    <property type="term" value="F:flavin adenine dinucleotide binding"/>
    <property type="evidence" value="ECO:0007669"/>
    <property type="project" value="TreeGrafter"/>
</dbReference>
<organism evidence="9 10">
    <name type="scientific">Rotaria magnacalcarata</name>
    <dbReference type="NCBI Taxonomy" id="392030"/>
    <lineage>
        <taxon>Eukaryota</taxon>
        <taxon>Metazoa</taxon>
        <taxon>Spiralia</taxon>
        <taxon>Gnathifera</taxon>
        <taxon>Rotifera</taxon>
        <taxon>Eurotatoria</taxon>
        <taxon>Bdelloidea</taxon>
        <taxon>Philodinida</taxon>
        <taxon>Philodinidae</taxon>
        <taxon>Rotaria</taxon>
    </lineage>
</organism>
<accession>A0A8S2IGW8</accession>
<keyword evidence="3 6" id="KW-0274">FAD</keyword>
<dbReference type="PANTHER" id="PTHR12645">
    <property type="entry name" value="ALR/ERV"/>
    <property type="match status" value="1"/>
</dbReference>
<keyword evidence="6" id="KW-0472">Membrane</keyword>
<comment type="cofactor">
    <cofactor evidence="1 6">
        <name>FAD</name>
        <dbReference type="ChEBI" id="CHEBI:57692"/>
    </cofactor>
</comment>
<dbReference type="InterPro" id="IPR017905">
    <property type="entry name" value="ERV/ALR_sulphydryl_oxidase"/>
</dbReference>
<feature type="domain" description="ERV/ALR sulfhydryl oxidase" evidence="8">
    <location>
        <begin position="88"/>
        <end position="197"/>
    </location>
</feature>
<dbReference type="PROSITE" id="PS51324">
    <property type="entry name" value="ERV_ALR"/>
    <property type="match status" value="1"/>
</dbReference>
<evidence type="ECO:0000259" key="8">
    <source>
        <dbReference type="PROSITE" id="PS51324"/>
    </source>
</evidence>
<evidence type="ECO:0000256" key="6">
    <source>
        <dbReference type="RuleBase" id="RU371123"/>
    </source>
</evidence>
<dbReference type="Gene3D" id="1.20.120.310">
    <property type="entry name" value="ERV/ALR sulfhydryl oxidase domain"/>
    <property type="match status" value="1"/>
</dbReference>
<keyword evidence="5" id="KW-1015">Disulfide bond</keyword>
<evidence type="ECO:0000313" key="9">
    <source>
        <dbReference type="EMBL" id="CAF3754146.1"/>
    </source>
</evidence>
<dbReference type="SUPFAM" id="SSF69000">
    <property type="entry name" value="FAD-dependent thiol oxidase"/>
    <property type="match status" value="1"/>
</dbReference>
<evidence type="ECO:0000256" key="3">
    <source>
        <dbReference type="ARBA" id="ARBA00022827"/>
    </source>
</evidence>
<evidence type="ECO:0000256" key="5">
    <source>
        <dbReference type="ARBA" id="ARBA00023157"/>
    </source>
</evidence>
<evidence type="ECO:0000313" key="10">
    <source>
        <dbReference type="Proteomes" id="UP000681967"/>
    </source>
</evidence>
<comment type="caution">
    <text evidence="9">The sequence shown here is derived from an EMBL/GenBank/DDBJ whole genome shotgun (WGS) entry which is preliminary data.</text>
</comment>
<feature type="compositionally biased region" description="Acidic residues" evidence="7">
    <location>
        <begin position="29"/>
        <end position="63"/>
    </location>
</feature>
<sequence length="298" mass="34083">DGEAVEVVEDGGREAEEEEKEENEKKNEEEGEGEEEEEEEEDVGEEDGEKEEEEEEEEEEEKEQEIPLDYGIRLCRSCQPGLNYNRTLLADISRWAPLIWEGNNTIAATYPVVPTKAQKQQFKRYFQLVGRVLPCGECRKHYISMLKMHPLTDEVMKDPKSLLKWWNDRHNDVRQGQGKTLIPWLSTLALVLPMDQIRARFSLTPQELAEVKRYDKINRAAHAAEVAEGGGRGAGECHNVVTRRLATTRYAQNERTLMDRVVVKRPFNSSEITAIVILVVVIVALIIAVIVMAIRKIK</sequence>
<evidence type="ECO:0000256" key="7">
    <source>
        <dbReference type="SAM" id="MobiDB-lite"/>
    </source>
</evidence>
<name>A0A8S2IGW8_9BILA</name>
<dbReference type="EMBL" id="CAJOBH010000054">
    <property type="protein sequence ID" value="CAF3754146.1"/>
    <property type="molecule type" value="Genomic_DNA"/>
</dbReference>
<dbReference type="GO" id="GO:0005739">
    <property type="term" value="C:mitochondrion"/>
    <property type="evidence" value="ECO:0007669"/>
    <property type="project" value="TreeGrafter"/>
</dbReference>